<sequence>MSDINSAKLVEILDHFGFTNGSFTGELERILYLLPGYENYRLGFRWVKDDNFCSDAIEVTLSKCWSGLIMAQWRVNLFLFGLVLRQAQMFASELESLDEVEHS</sequence>
<proteinExistence type="predicted"/>
<comment type="caution">
    <text evidence="1">The sequence shown here is derived from an EMBL/GenBank/DDBJ whole genome shotgun (WGS) entry which is preliminary data.</text>
</comment>
<dbReference type="AlphaFoldDB" id="A0AA40VVA6"/>
<evidence type="ECO:0000313" key="1">
    <source>
        <dbReference type="EMBL" id="MBD6620926.1"/>
    </source>
</evidence>
<dbReference type="RefSeq" id="WP_191762244.1">
    <property type="nucleotide sequence ID" value="NZ_VJXY01000093.1"/>
</dbReference>
<dbReference type="EMBL" id="VJXY01000093">
    <property type="protein sequence ID" value="MBD6620926.1"/>
    <property type="molecule type" value="Genomic_DNA"/>
</dbReference>
<reference evidence="1" key="1">
    <citation type="submission" date="2019-07" db="EMBL/GenBank/DDBJ databases">
        <title>Toxilogical consequences of a new and cryptic species of cyanobacteria (Komarekiella delphini-convector) recovered from the epidermis of a bottlenose dolphin and 1500 ft. in the air.</title>
        <authorList>
            <person name="Brown A.O."/>
            <person name="Dvorak P."/>
            <person name="Villanueva C.D."/>
            <person name="Foss A.J."/>
            <person name="Garvey A.D."/>
            <person name="Gibson Q.A."/>
            <person name="Johansen J.R."/>
            <person name="Casamatta D.A."/>
        </authorList>
    </citation>
    <scope>NUCLEOTIDE SEQUENCE</scope>
    <source>
        <strain evidence="1">SJRDD-AB1</strain>
    </source>
</reference>
<keyword evidence="2" id="KW-1185">Reference proteome</keyword>
<dbReference type="Proteomes" id="UP001165986">
    <property type="component" value="Unassembled WGS sequence"/>
</dbReference>
<name>A0AA40VVA6_9NOST</name>
<organism evidence="1 2">
    <name type="scientific">Komarekiella delphini-convector SJRDD-AB1</name>
    <dbReference type="NCBI Taxonomy" id="2593771"/>
    <lineage>
        <taxon>Bacteria</taxon>
        <taxon>Bacillati</taxon>
        <taxon>Cyanobacteriota</taxon>
        <taxon>Cyanophyceae</taxon>
        <taxon>Nostocales</taxon>
        <taxon>Nostocaceae</taxon>
        <taxon>Komarekiella</taxon>
        <taxon>Komarekiella delphini-convector</taxon>
    </lineage>
</organism>
<evidence type="ECO:0000313" key="2">
    <source>
        <dbReference type="Proteomes" id="UP001165986"/>
    </source>
</evidence>
<gene>
    <name evidence="1" type="ORF">FNW02_35670</name>
</gene>
<protein>
    <submittedName>
        <fullName evidence="1">Uncharacterized protein</fullName>
    </submittedName>
</protein>
<accession>A0AA40VVA6</accession>